<organism evidence="2 3">
    <name type="scientific">Debaryomyces fabryi</name>
    <dbReference type="NCBI Taxonomy" id="58627"/>
    <lineage>
        <taxon>Eukaryota</taxon>
        <taxon>Fungi</taxon>
        <taxon>Dikarya</taxon>
        <taxon>Ascomycota</taxon>
        <taxon>Saccharomycotina</taxon>
        <taxon>Pichiomycetes</taxon>
        <taxon>Debaryomycetaceae</taxon>
        <taxon>Debaryomyces</taxon>
    </lineage>
</organism>
<evidence type="ECO:0000256" key="1">
    <source>
        <dbReference type="SAM" id="MobiDB-lite"/>
    </source>
</evidence>
<evidence type="ECO:0000313" key="2">
    <source>
        <dbReference type="EMBL" id="KRZ99167.1"/>
    </source>
</evidence>
<feature type="compositionally biased region" description="Polar residues" evidence="1">
    <location>
        <begin position="540"/>
        <end position="563"/>
    </location>
</feature>
<evidence type="ECO:0008006" key="4">
    <source>
        <dbReference type="Google" id="ProtNLM"/>
    </source>
</evidence>
<feature type="compositionally biased region" description="Polar residues" evidence="1">
    <location>
        <begin position="484"/>
        <end position="503"/>
    </location>
</feature>
<feature type="compositionally biased region" description="Polar residues" evidence="1">
    <location>
        <begin position="577"/>
        <end position="586"/>
    </location>
</feature>
<feature type="region of interest" description="Disordered" evidence="1">
    <location>
        <begin position="437"/>
        <end position="472"/>
    </location>
</feature>
<feature type="compositionally biased region" description="Polar residues" evidence="1">
    <location>
        <begin position="350"/>
        <end position="362"/>
    </location>
</feature>
<feature type="compositionally biased region" description="Basic and acidic residues" evidence="1">
    <location>
        <begin position="212"/>
        <end position="226"/>
    </location>
</feature>
<keyword evidence="3" id="KW-1185">Reference proteome</keyword>
<dbReference type="Proteomes" id="UP000054251">
    <property type="component" value="Unassembled WGS sequence"/>
</dbReference>
<protein>
    <recommendedName>
        <fullName evidence="4">Protein SCD5</fullName>
    </recommendedName>
</protein>
<feature type="compositionally biased region" description="Low complexity" evidence="1">
    <location>
        <begin position="528"/>
        <end position="539"/>
    </location>
</feature>
<dbReference type="AlphaFoldDB" id="A0A0V1PSP0"/>
<proteinExistence type="predicted"/>
<name>A0A0V1PSP0_9ASCO</name>
<feature type="region of interest" description="Disordered" evidence="1">
    <location>
        <begin position="183"/>
        <end position="227"/>
    </location>
</feature>
<gene>
    <name evidence="2" type="ORF">AC631_05072</name>
</gene>
<feature type="compositionally biased region" description="Polar residues" evidence="1">
    <location>
        <begin position="463"/>
        <end position="472"/>
    </location>
</feature>
<feature type="compositionally biased region" description="Low complexity" evidence="1">
    <location>
        <begin position="375"/>
        <end position="385"/>
    </location>
</feature>
<accession>A0A0V1PSP0</accession>
<comment type="caution">
    <text evidence="2">The sequence shown here is derived from an EMBL/GenBank/DDBJ whole genome shotgun (WGS) entry which is preliminary data.</text>
</comment>
<sequence>MNGSGFDWLNIKPSNSESNSPAPPVSFGFNSNSDLNFKNNSGPFDRSSTANSYKYSNALADQLPYSSPSYPNNQSNMGNYDDDEASIPLSLTAQDLTLEESKTYMRWYSDILARTNSRTVSMNDVYSFLHNFKISDSIKDKLRKIFNKILHSINIGEFFALLRLISHALNGLEPSRRLIKVQTSVPTPPSILSKKRQSDDDDESSNNDNDNDSLRAEEKDEGKPLDLDSFTQFMLTGERPGEVNHKKKKSKKVKFSDQIVTDIHDSVVLNSPIPSPQPQQIDYSLPMDQLLGKINQSQSAQQPTHQNDEEEREILKDMESQINHFQNLHSVDTASIDGVPANIHFHDGYSQDNLLAPNNTGPAQMARFFSPSPQPDQQQQQQQQDYLKPNMTGPAQMARYFSPSPQPEQQNQQQQAYLKPNMTGPAQISQMYNRSSIDNRNDENTSSMPHVSDPSDMAKLFAPNSSDTESTPKISLQSFTNQMTGNTLSNTLQNSRVSDNGSPSKFGGSYNNRSLPPPPVPNNRRSRSASSPTPRNSSPAFQLSTNYDLNYTTNHLGTLNNHSAPLPPVPPRSPLSNNAMNGTNSKRPVPPPPPPSRKRNTSTGANNMISSSSPPPLPPKVSLNGQVQENDVSGVYANNSNNDSTANILDDLKALQEEVDKIRNMTGGF</sequence>
<reference evidence="2 3" key="1">
    <citation type="submission" date="2015-11" db="EMBL/GenBank/DDBJ databases">
        <title>The genome of Debaryomyces fabryi.</title>
        <authorList>
            <person name="Tafer H."/>
            <person name="Lopandic K."/>
        </authorList>
    </citation>
    <scope>NUCLEOTIDE SEQUENCE [LARGE SCALE GENOMIC DNA]</scope>
    <source>
        <strain evidence="2 3">CBS 789</strain>
    </source>
</reference>
<dbReference type="GeneID" id="26842081"/>
<feature type="region of interest" description="Disordered" evidence="1">
    <location>
        <begin position="1"/>
        <end position="27"/>
    </location>
</feature>
<evidence type="ECO:0000313" key="3">
    <source>
        <dbReference type="Proteomes" id="UP000054251"/>
    </source>
</evidence>
<feature type="compositionally biased region" description="Acidic residues" evidence="1">
    <location>
        <begin position="199"/>
        <end position="211"/>
    </location>
</feature>
<feature type="region of interest" description="Disordered" evidence="1">
    <location>
        <begin position="484"/>
        <end position="625"/>
    </location>
</feature>
<dbReference type="EMBL" id="LMYN01000167">
    <property type="protein sequence ID" value="KRZ99167.1"/>
    <property type="molecule type" value="Genomic_DNA"/>
</dbReference>
<dbReference type="RefSeq" id="XP_015465270.1">
    <property type="nucleotide sequence ID" value="XM_015613901.1"/>
</dbReference>
<feature type="region of interest" description="Disordered" evidence="1">
    <location>
        <begin position="350"/>
        <end position="416"/>
    </location>
</feature>
<dbReference type="OrthoDB" id="2553626at2759"/>